<dbReference type="InterPro" id="IPR032675">
    <property type="entry name" value="LRR_dom_sf"/>
</dbReference>
<dbReference type="PANTHER" id="PTHR38926">
    <property type="entry name" value="F-BOX DOMAIN CONTAINING PROTEIN, EXPRESSED"/>
    <property type="match status" value="1"/>
</dbReference>
<reference evidence="2 3" key="1">
    <citation type="journal article" date="2021" name="Environ. Microbiol.">
        <title>Gene family expansions and transcriptome signatures uncover fungal adaptations to wood decay.</title>
        <authorList>
            <person name="Hage H."/>
            <person name="Miyauchi S."/>
            <person name="Viragh M."/>
            <person name="Drula E."/>
            <person name="Min B."/>
            <person name="Chaduli D."/>
            <person name="Navarro D."/>
            <person name="Favel A."/>
            <person name="Norest M."/>
            <person name="Lesage-Meessen L."/>
            <person name="Balint B."/>
            <person name="Merenyi Z."/>
            <person name="de Eugenio L."/>
            <person name="Morin E."/>
            <person name="Martinez A.T."/>
            <person name="Baldrian P."/>
            <person name="Stursova M."/>
            <person name="Martinez M.J."/>
            <person name="Novotny C."/>
            <person name="Magnuson J.K."/>
            <person name="Spatafora J.W."/>
            <person name="Maurice S."/>
            <person name="Pangilinan J."/>
            <person name="Andreopoulos W."/>
            <person name="LaButti K."/>
            <person name="Hundley H."/>
            <person name="Na H."/>
            <person name="Kuo A."/>
            <person name="Barry K."/>
            <person name="Lipzen A."/>
            <person name="Henrissat B."/>
            <person name="Riley R."/>
            <person name="Ahrendt S."/>
            <person name="Nagy L.G."/>
            <person name="Grigoriev I.V."/>
            <person name="Martin F."/>
            <person name="Rosso M.N."/>
        </authorList>
    </citation>
    <scope>NUCLEOTIDE SEQUENCE [LARGE SCALE GENOMIC DNA]</scope>
    <source>
        <strain evidence="2 3">CIRM-BRFM 1785</strain>
    </source>
</reference>
<evidence type="ECO:0000256" key="1">
    <source>
        <dbReference type="SAM" id="MobiDB-lite"/>
    </source>
</evidence>
<evidence type="ECO:0008006" key="4">
    <source>
        <dbReference type="Google" id="ProtNLM"/>
    </source>
</evidence>
<proteinExistence type="predicted"/>
<evidence type="ECO:0000313" key="2">
    <source>
        <dbReference type="EMBL" id="KAH9842598.1"/>
    </source>
</evidence>
<evidence type="ECO:0000313" key="3">
    <source>
        <dbReference type="Proteomes" id="UP000814176"/>
    </source>
</evidence>
<dbReference type="Proteomes" id="UP000814176">
    <property type="component" value="Unassembled WGS sequence"/>
</dbReference>
<dbReference type="PANTHER" id="PTHR38926:SF72">
    <property type="entry name" value="IM:7136021-RELATED"/>
    <property type="match status" value="1"/>
</dbReference>
<organism evidence="2 3">
    <name type="scientific">Rhodofomes roseus</name>
    <dbReference type="NCBI Taxonomy" id="34475"/>
    <lineage>
        <taxon>Eukaryota</taxon>
        <taxon>Fungi</taxon>
        <taxon>Dikarya</taxon>
        <taxon>Basidiomycota</taxon>
        <taxon>Agaricomycotina</taxon>
        <taxon>Agaricomycetes</taxon>
        <taxon>Polyporales</taxon>
        <taxon>Rhodofomes</taxon>
    </lineage>
</organism>
<protein>
    <recommendedName>
        <fullName evidence="4">F-box domain-containing protein</fullName>
    </recommendedName>
</protein>
<gene>
    <name evidence="2" type="ORF">C8Q71DRAFT_733608</name>
</gene>
<accession>A0ABQ8KU41</accession>
<dbReference type="RefSeq" id="XP_047783645.1">
    <property type="nucleotide sequence ID" value="XM_047922341.1"/>
</dbReference>
<feature type="compositionally biased region" description="Acidic residues" evidence="1">
    <location>
        <begin position="242"/>
        <end position="268"/>
    </location>
</feature>
<dbReference type="EMBL" id="JADCUA010000002">
    <property type="protein sequence ID" value="KAH9842598.1"/>
    <property type="molecule type" value="Genomic_DNA"/>
</dbReference>
<dbReference type="SUPFAM" id="SSF52047">
    <property type="entry name" value="RNI-like"/>
    <property type="match status" value="1"/>
</dbReference>
<feature type="region of interest" description="Disordered" evidence="1">
    <location>
        <begin position="242"/>
        <end position="271"/>
    </location>
</feature>
<comment type="caution">
    <text evidence="2">The sequence shown here is derived from an EMBL/GenBank/DDBJ whole genome shotgun (WGS) entry which is preliminary data.</text>
</comment>
<dbReference type="Gene3D" id="3.80.10.10">
    <property type="entry name" value="Ribonuclease Inhibitor"/>
    <property type="match status" value="1"/>
</dbReference>
<keyword evidence="3" id="KW-1185">Reference proteome</keyword>
<dbReference type="GeneID" id="72003073"/>
<name>A0ABQ8KU41_9APHY</name>
<sequence length="471" mass="52233">MAVALGPLANIPLDVVREVFTHGIIYGMTVDDKEDRAELRTNISMVCRQWREIALTTPLLWSLVYISLARPPSHESLELALARSGTQNLDITIRSEGCDADEESGLATKAMKLLTPHIRRWKLIHITLDDLVNVKEVVSSHFRGTADALDEIFLCSEPESTSDPYAEVVLHPTFVAPKLRVFVLYDIALMKGSARLPKHFPALDELSLVRSSFSEAPGANWPKLMGILKNFKNLRSFNYGLDSEDADDDDDDDGDGDDEDDEGDDEANIDVSSLPSLPALEELIVHYMNLRGINKLLGAFTAPRLSKLEIASYQSADDEEERLPKTKALLGRFPSLGTLRFDDSAEAFDIENVQYLADGLERLEVANVDLEPLLQMFTKRVARSKRPIPRLKSLELHSEKVVPVSALRKLVEACATAGHAIESAAVHTTAECPKDDLSWFEGNLQNFNWTSVSDTYAAVWGSVTLLYGPKA</sequence>